<name>A0AAE0NUG2_9PEZI</name>
<dbReference type="Pfam" id="PF06985">
    <property type="entry name" value="HET"/>
    <property type="match status" value="1"/>
</dbReference>
<accession>A0AAE0NUG2</accession>
<keyword evidence="4" id="KW-1185">Reference proteome</keyword>
<protein>
    <submittedName>
        <fullName evidence="3">Heterokaryon incompatibility protein-domain-containing protein</fullName>
    </submittedName>
</protein>
<feature type="compositionally biased region" description="Low complexity" evidence="1">
    <location>
        <begin position="29"/>
        <end position="48"/>
    </location>
</feature>
<dbReference type="EMBL" id="JAULSW010000003">
    <property type="protein sequence ID" value="KAK3387947.1"/>
    <property type="molecule type" value="Genomic_DNA"/>
</dbReference>
<organism evidence="3 4">
    <name type="scientific">Podospora didyma</name>
    <dbReference type="NCBI Taxonomy" id="330526"/>
    <lineage>
        <taxon>Eukaryota</taxon>
        <taxon>Fungi</taxon>
        <taxon>Dikarya</taxon>
        <taxon>Ascomycota</taxon>
        <taxon>Pezizomycotina</taxon>
        <taxon>Sordariomycetes</taxon>
        <taxon>Sordariomycetidae</taxon>
        <taxon>Sordariales</taxon>
        <taxon>Podosporaceae</taxon>
        <taxon>Podospora</taxon>
    </lineage>
</organism>
<gene>
    <name evidence="3" type="ORF">B0H63DRAFT_559376</name>
</gene>
<dbReference type="PANTHER" id="PTHR33112">
    <property type="entry name" value="DOMAIN PROTEIN, PUTATIVE-RELATED"/>
    <property type="match status" value="1"/>
</dbReference>
<evidence type="ECO:0000313" key="3">
    <source>
        <dbReference type="EMBL" id="KAK3387947.1"/>
    </source>
</evidence>
<feature type="domain" description="Heterokaryon incompatibility" evidence="2">
    <location>
        <begin position="332"/>
        <end position="488"/>
    </location>
</feature>
<feature type="region of interest" description="Disordered" evidence="1">
    <location>
        <begin position="79"/>
        <end position="121"/>
    </location>
</feature>
<dbReference type="InterPro" id="IPR010730">
    <property type="entry name" value="HET"/>
</dbReference>
<evidence type="ECO:0000259" key="2">
    <source>
        <dbReference type="Pfam" id="PF06985"/>
    </source>
</evidence>
<sequence>MASSTFASTVTITTMAPTATMSSTSLASTSASTLGSSSSSSSSSSTSTLFLRPTLARHVRRVSLLQLVSQRFLNTPADKDDQRQLVENQDSQDIPLKQPKNQRGKQQHDKHQKQQKQLQRPVTPELCCTSKNEHQQRQCRGCDGIFELLRWGELKRRQASDFQGTSYSSMIHNNYRELDQCCANKPGSDKSGCDTCRIVRRGFLLDQITGRDAKSLTDEEKQYPISATLILRPTGDSLCISIDSPAARLFETTLLITTDAPQKTTAASDPTRDGRRLYTNFNELRETVRGCLDNHECSSKHRWSDQNPSWLLKILPNKHVQLVEAKGPLVEYVVLSYSWGDPTTMPKEEWARIKAARTYTTPKGRPVPERMNPFHPSALPETMQDAIVMSSHLGFEYIWIDSVCIPKGTNWDDEASLMHQVYGNAAFTLVACSSTKATDPLLGSRLAWQHRNKPCKMREKWWLHNTQMSMDEVRVGAPVSQRSWTLQEERLSPRILYWANQRWYWSCPERRVVELSDIGIQHPAPTNQHEAWSLPQRYLEACRKGDQWELHHEWLDMVEHYTRRDLVERKDRFLAISGLAVRFYNAKAESGKTRVTEEYLAGLWKDDFARQLAWSVAKAPTSEKNLRDIAPSWSWASLPLCVPAKTKLAFVPSPQFRVYSASESVQAPGSTTEWCVAECAKLLTDSREMGREVEAQGRMVKSVVVEGRFRRFVSQNAQKSSWKDIERTRGDGRVVYHFEPGLNIYARNLEDGRVLTKDAHGGEIIGQLDYIPPSCDQDDVTRIGDYLPDGAEKDLICLELGGGRPRTKDLLSSKYRLPSPVPEDCYNPRPPRLMEKLPAEIRLVIWEYCHISFIHVLRPHRNLEKRITTPNEANRRAIYRHKLMKLDPRVVLSREAKYVADRQHPGLTNKMRELWAEWEEVLEDGWDSEEGREGRLDDAVGQHNELINFFAGNCNSNGHRPSDDLIYMASAKKGWKRFFRRGATNNRVNQVIRKGVPYTILMLEYLTPSLGGSTSKVQRLAIRAEDGSLAGLYNCLVADEDTTSEERLNRSSLRAVLQGWENPKLFMLVVDIPGTVRRHVQRLLVREMKRRNADNRTGFVEFEKARRICEAFLKDKKRNPWRVVGDVESIDLDYAFVAELSKLLKGFFEEIGKPTVEVKMVVDLNRGWGYGS</sequence>
<feature type="region of interest" description="Disordered" evidence="1">
    <location>
        <begin position="29"/>
        <end position="49"/>
    </location>
</feature>
<feature type="compositionally biased region" description="Basic residues" evidence="1">
    <location>
        <begin position="100"/>
        <end position="114"/>
    </location>
</feature>
<comment type="caution">
    <text evidence="3">The sequence shown here is derived from an EMBL/GenBank/DDBJ whole genome shotgun (WGS) entry which is preliminary data.</text>
</comment>
<dbReference type="PANTHER" id="PTHR33112:SF16">
    <property type="entry name" value="HETEROKARYON INCOMPATIBILITY DOMAIN-CONTAINING PROTEIN"/>
    <property type="match status" value="1"/>
</dbReference>
<evidence type="ECO:0000256" key="1">
    <source>
        <dbReference type="SAM" id="MobiDB-lite"/>
    </source>
</evidence>
<reference evidence="3" key="2">
    <citation type="submission" date="2023-06" db="EMBL/GenBank/DDBJ databases">
        <authorList>
            <consortium name="Lawrence Berkeley National Laboratory"/>
            <person name="Haridas S."/>
            <person name="Hensen N."/>
            <person name="Bonometti L."/>
            <person name="Westerberg I."/>
            <person name="Brannstrom I.O."/>
            <person name="Guillou S."/>
            <person name="Cros-Aarteil S."/>
            <person name="Calhoun S."/>
            <person name="Kuo A."/>
            <person name="Mondo S."/>
            <person name="Pangilinan J."/>
            <person name="Riley R."/>
            <person name="LaButti K."/>
            <person name="Andreopoulos B."/>
            <person name="Lipzen A."/>
            <person name="Chen C."/>
            <person name="Yanf M."/>
            <person name="Daum C."/>
            <person name="Ng V."/>
            <person name="Clum A."/>
            <person name="Steindorff A."/>
            <person name="Ohm R."/>
            <person name="Martin F."/>
            <person name="Silar P."/>
            <person name="Natvig D."/>
            <person name="Lalanne C."/>
            <person name="Gautier V."/>
            <person name="Ament-velasquez S.L."/>
            <person name="Kruys A."/>
            <person name="Hutchinson M.I."/>
            <person name="Powell A.J."/>
            <person name="Barry K."/>
            <person name="Miller A.N."/>
            <person name="Grigoriev I.V."/>
            <person name="Debuchy R."/>
            <person name="Gladieux P."/>
            <person name="Thoren M.H."/>
            <person name="Johannesson H."/>
        </authorList>
    </citation>
    <scope>NUCLEOTIDE SEQUENCE</scope>
    <source>
        <strain evidence="3">CBS 232.78</strain>
    </source>
</reference>
<reference evidence="3" key="1">
    <citation type="journal article" date="2023" name="Mol. Phylogenet. Evol.">
        <title>Genome-scale phylogeny and comparative genomics of the fungal order Sordariales.</title>
        <authorList>
            <person name="Hensen N."/>
            <person name="Bonometti L."/>
            <person name="Westerberg I."/>
            <person name="Brannstrom I.O."/>
            <person name="Guillou S."/>
            <person name="Cros-Aarteil S."/>
            <person name="Calhoun S."/>
            <person name="Haridas S."/>
            <person name="Kuo A."/>
            <person name="Mondo S."/>
            <person name="Pangilinan J."/>
            <person name="Riley R."/>
            <person name="LaButti K."/>
            <person name="Andreopoulos B."/>
            <person name="Lipzen A."/>
            <person name="Chen C."/>
            <person name="Yan M."/>
            <person name="Daum C."/>
            <person name="Ng V."/>
            <person name="Clum A."/>
            <person name="Steindorff A."/>
            <person name="Ohm R.A."/>
            <person name="Martin F."/>
            <person name="Silar P."/>
            <person name="Natvig D.O."/>
            <person name="Lalanne C."/>
            <person name="Gautier V."/>
            <person name="Ament-Velasquez S.L."/>
            <person name="Kruys A."/>
            <person name="Hutchinson M.I."/>
            <person name="Powell A.J."/>
            <person name="Barry K."/>
            <person name="Miller A.N."/>
            <person name="Grigoriev I.V."/>
            <person name="Debuchy R."/>
            <person name="Gladieux P."/>
            <person name="Hiltunen Thoren M."/>
            <person name="Johannesson H."/>
        </authorList>
    </citation>
    <scope>NUCLEOTIDE SEQUENCE</scope>
    <source>
        <strain evidence="3">CBS 232.78</strain>
    </source>
</reference>
<proteinExistence type="predicted"/>
<dbReference type="AlphaFoldDB" id="A0AAE0NUG2"/>
<dbReference type="Proteomes" id="UP001285441">
    <property type="component" value="Unassembled WGS sequence"/>
</dbReference>
<evidence type="ECO:0000313" key="4">
    <source>
        <dbReference type="Proteomes" id="UP001285441"/>
    </source>
</evidence>